<dbReference type="InterPro" id="IPR036291">
    <property type="entry name" value="NAD(P)-bd_dom_sf"/>
</dbReference>
<feature type="non-terminal residue" evidence="2">
    <location>
        <position position="122"/>
    </location>
</feature>
<dbReference type="PANTHER" id="PTHR43245:SF58">
    <property type="entry name" value="BLL5923 PROTEIN"/>
    <property type="match status" value="1"/>
</dbReference>
<dbReference type="InterPro" id="IPR050177">
    <property type="entry name" value="Lipid_A_modif_metabolic_enz"/>
</dbReference>
<evidence type="ECO:0000313" key="2">
    <source>
        <dbReference type="EMBL" id="SVD02588.1"/>
    </source>
</evidence>
<dbReference type="SUPFAM" id="SSF51735">
    <property type="entry name" value="NAD(P)-binding Rossmann-fold domains"/>
    <property type="match status" value="1"/>
</dbReference>
<dbReference type="EMBL" id="UINC01125033">
    <property type="protein sequence ID" value="SVD02588.1"/>
    <property type="molecule type" value="Genomic_DNA"/>
</dbReference>
<proteinExistence type="predicted"/>
<dbReference type="Gene3D" id="3.40.50.720">
    <property type="entry name" value="NAD(P)-binding Rossmann-like Domain"/>
    <property type="match status" value="1"/>
</dbReference>
<evidence type="ECO:0000259" key="1">
    <source>
        <dbReference type="Pfam" id="PF01370"/>
    </source>
</evidence>
<organism evidence="2">
    <name type="scientific">marine metagenome</name>
    <dbReference type="NCBI Taxonomy" id="408172"/>
    <lineage>
        <taxon>unclassified sequences</taxon>
        <taxon>metagenomes</taxon>
        <taxon>ecological metagenomes</taxon>
    </lineage>
</organism>
<dbReference type="AlphaFoldDB" id="A0A382S084"/>
<feature type="domain" description="NAD-dependent epimerase/dehydratase" evidence="1">
    <location>
        <begin position="4"/>
        <end position="122"/>
    </location>
</feature>
<dbReference type="Pfam" id="PF01370">
    <property type="entry name" value="Epimerase"/>
    <property type="match status" value="1"/>
</dbReference>
<reference evidence="2" key="1">
    <citation type="submission" date="2018-05" db="EMBL/GenBank/DDBJ databases">
        <authorList>
            <person name="Lanie J.A."/>
            <person name="Ng W.-L."/>
            <person name="Kazmierczak K.M."/>
            <person name="Andrzejewski T.M."/>
            <person name="Davidsen T.M."/>
            <person name="Wayne K.J."/>
            <person name="Tettelin H."/>
            <person name="Glass J.I."/>
            <person name="Rusch D."/>
            <person name="Podicherti R."/>
            <person name="Tsui H.-C.T."/>
            <person name="Winkler M.E."/>
        </authorList>
    </citation>
    <scope>NUCLEOTIDE SEQUENCE</scope>
</reference>
<feature type="non-terminal residue" evidence="2">
    <location>
        <position position="1"/>
    </location>
</feature>
<accession>A0A382S084</accession>
<name>A0A382S084_9ZZZZ</name>
<dbReference type="PANTHER" id="PTHR43245">
    <property type="entry name" value="BIFUNCTIONAL POLYMYXIN RESISTANCE PROTEIN ARNA"/>
    <property type="match status" value="1"/>
</dbReference>
<protein>
    <recommendedName>
        <fullName evidence="1">NAD-dependent epimerase/dehydratase domain-containing protein</fullName>
    </recommendedName>
</protein>
<sequence length="122" mass="12897">VRGVVTGAAGFIGSALCIELQKAHDVLGVDSFEGILYPSEVKRQNASDLESLGVLIEELDLRHADLGPMLDGADAVVHLAALPGLVPSWTHYDEYLSCNVLGTLRLVETAVSAGVTRFIHGS</sequence>
<gene>
    <name evidence="2" type="ORF">METZ01_LOCUS355442</name>
</gene>
<dbReference type="InterPro" id="IPR001509">
    <property type="entry name" value="Epimerase_deHydtase"/>
</dbReference>